<dbReference type="Proteomes" id="UP000317238">
    <property type="component" value="Unassembled WGS sequence"/>
</dbReference>
<dbReference type="RefSeq" id="WP_146440938.1">
    <property type="nucleotide sequence ID" value="NZ_SJPL01000002.1"/>
</dbReference>
<name>A0A5C5XSM5_9PLAN</name>
<evidence type="ECO:0008006" key="4">
    <source>
        <dbReference type="Google" id="ProtNLM"/>
    </source>
</evidence>
<evidence type="ECO:0000256" key="1">
    <source>
        <dbReference type="SAM" id="SignalP"/>
    </source>
</evidence>
<protein>
    <recommendedName>
        <fullName evidence="4">Lipocalin-like domain-containing protein</fullName>
    </recommendedName>
</protein>
<accession>A0A5C5XSM5</accession>
<reference evidence="2 3" key="1">
    <citation type="submission" date="2019-02" db="EMBL/GenBank/DDBJ databases">
        <title>Deep-cultivation of Planctomycetes and their phenomic and genomic characterization uncovers novel biology.</title>
        <authorList>
            <person name="Wiegand S."/>
            <person name="Jogler M."/>
            <person name="Boedeker C."/>
            <person name="Pinto D."/>
            <person name="Vollmers J."/>
            <person name="Rivas-Marin E."/>
            <person name="Kohn T."/>
            <person name="Peeters S.H."/>
            <person name="Heuer A."/>
            <person name="Rast P."/>
            <person name="Oberbeckmann S."/>
            <person name="Bunk B."/>
            <person name="Jeske O."/>
            <person name="Meyerdierks A."/>
            <person name="Storesund J.E."/>
            <person name="Kallscheuer N."/>
            <person name="Luecker S."/>
            <person name="Lage O.M."/>
            <person name="Pohl T."/>
            <person name="Merkel B.J."/>
            <person name="Hornburger P."/>
            <person name="Mueller R.-W."/>
            <person name="Bruemmer F."/>
            <person name="Labrenz M."/>
            <person name="Spormann A.M."/>
            <person name="Op Den Camp H."/>
            <person name="Overmann J."/>
            <person name="Amann R."/>
            <person name="Jetten M.S.M."/>
            <person name="Mascher T."/>
            <person name="Medema M.H."/>
            <person name="Devos D.P."/>
            <person name="Kaster A.-K."/>
            <person name="Ovreas L."/>
            <person name="Rohde M."/>
            <person name="Galperin M.Y."/>
            <person name="Jogler C."/>
        </authorList>
    </citation>
    <scope>NUCLEOTIDE SEQUENCE [LARGE SCALE GENOMIC DNA]</scope>
    <source>
        <strain evidence="2 3">Pan14r</strain>
    </source>
</reference>
<comment type="caution">
    <text evidence="2">The sequence shown here is derived from an EMBL/GenBank/DDBJ whole genome shotgun (WGS) entry which is preliminary data.</text>
</comment>
<sequence length="156" mass="17436" precursor="true">MRPLIVIGVLLCLHAFPATYAESSEPTLVGLVSHWTFPGSTFVSAELSDGEMLGTDGQRTQPSVKGQFKMTTDASVSDVVAYYREKLANDTRERTEATWPIPKGGRSVWIDQSDERSFELATVLVITRNTCTSLIVTRSSDENETKIDWKQHRRVN</sequence>
<proteinExistence type="predicted"/>
<keyword evidence="1" id="KW-0732">Signal</keyword>
<keyword evidence="3" id="KW-1185">Reference proteome</keyword>
<dbReference type="EMBL" id="SJPL01000002">
    <property type="protein sequence ID" value="TWT65668.1"/>
    <property type="molecule type" value="Genomic_DNA"/>
</dbReference>
<dbReference type="AlphaFoldDB" id="A0A5C5XSM5"/>
<organism evidence="2 3">
    <name type="scientific">Crateriforma conspicua</name>
    <dbReference type="NCBI Taxonomy" id="2527996"/>
    <lineage>
        <taxon>Bacteria</taxon>
        <taxon>Pseudomonadati</taxon>
        <taxon>Planctomycetota</taxon>
        <taxon>Planctomycetia</taxon>
        <taxon>Planctomycetales</taxon>
        <taxon>Planctomycetaceae</taxon>
        <taxon>Crateriforma</taxon>
    </lineage>
</organism>
<gene>
    <name evidence="2" type="ORF">Pan14r_52170</name>
</gene>
<evidence type="ECO:0000313" key="3">
    <source>
        <dbReference type="Proteomes" id="UP000317238"/>
    </source>
</evidence>
<evidence type="ECO:0000313" key="2">
    <source>
        <dbReference type="EMBL" id="TWT65668.1"/>
    </source>
</evidence>
<feature type="chain" id="PRO_5023025152" description="Lipocalin-like domain-containing protein" evidence="1">
    <location>
        <begin position="21"/>
        <end position="156"/>
    </location>
</feature>
<feature type="signal peptide" evidence="1">
    <location>
        <begin position="1"/>
        <end position="20"/>
    </location>
</feature>